<evidence type="ECO:0000313" key="4">
    <source>
        <dbReference type="Proteomes" id="UP000002495"/>
    </source>
</evidence>
<protein>
    <submittedName>
        <fullName evidence="3">Uncharacterized protein</fullName>
    </submittedName>
</protein>
<name>Q7VJ69_HELHP</name>
<proteinExistence type="predicted"/>
<evidence type="ECO:0000256" key="2">
    <source>
        <dbReference type="SAM" id="Phobius"/>
    </source>
</evidence>
<feature type="compositionally biased region" description="Basic and acidic residues" evidence="1">
    <location>
        <begin position="127"/>
        <end position="141"/>
    </location>
</feature>
<feature type="transmembrane region" description="Helical" evidence="2">
    <location>
        <begin position="6"/>
        <end position="21"/>
    </location>
</feature>
<accession>Q7VJ69</accession>
<keyword evidence="2" id="KW-1133">Transmembrane helix</keyword>
<dbReference type="RefSeq" id="WP_011115216.1">
    <property type="nucleotide sequence ID" value="NC_004917.1"/>
</dbReference>
<feature type="transmembrane region" description="Helical" evidence="2">
    <location>
        <begin position="33"/>
        <end position="52"/>
    </location>
</feature>
<dbReference type="Proteomes" id="UP000002495">
    <property type="component" value="Chromosome"/>
</dbReference>
<organism evidence="3 4">
    <name type="scientific">Helicobacter hepaticus (strain ATCC 51449 / 3B1)</name>
    <dbReference type="NCBI Taxonomy" id="235279"/>
    <lineage>
        <taxon>Bacteria</taxon>
        <taxon>Pseudomonadati</taxon>
        <taxon>Campylobacterota</taxon>
        <taxon>Epsilonproteobacteria</taxon>
        <taxon>Campylobacterales</taxon>
        <taxon>Helicobacteraceae</taxon>
        <taxon>Helicobacter</taxon>
    </lineage>
</organism>
<dbReference type="AlphaFoldDB" id="Q7VJ69"/>
<keyword evidence="2" id="KW-0812">Transmembrane</keyword>
<dbReference type="KEGG" id="hhe:HH_0374"/>
<keyword evidence="2" id="KW-0472">Membrane</keyword>
<keyword evidence="4" id="KW-1185">Reference proteome</keyword>
<gene>
    <name evidence="3" type="ordered locus">HH_0374</name>
</gene>
<feature type="region of interest" description="Disordered" evidence="1">
    <location>
        <begin position="127"/>
        <end position="150"/>
    </location>
</feature>
<reference evidence="3 4" key="1">
    <citation type="journal article" date="2003" name="Proc. Natl. Acad. Sci. U.S.A.">
        <title>The complete genome sequence of the carcinogenic bacterium Helicobacter hepaticus.</title>
        <authorList>
            <person name="Suerbaum S."/>
            <person name="Josenhans C."/>
            <person name="Sterzenbach T."/>
            <person name="Drescher B."/>
            <person name="Brandt P."/>
            <person name="Bell M."/>
            <person name="Droege M."/>
            <person name="Fartmann B."/>
            <person name="Fischer H.-P."/>
            <person name="Ge Z."/>
            <person name="Hoerster A."/>
            <person name="Holland R."/>
            <person name="Klein K."/>
            <person name="Koenig J."/>
            <person name="Macko L."/>
            <person name="Mendz G.L."/>
            <person name="Nyakatura G."/>
            <person name="Schauer D.B."/>
            <person name="Shen Z."/>
            <person name="Weber J."/>
            <person name="Frosch M."/>
            <person name="Fox J.G."/>
        </authorList>
    </citation>
    <scope>NUCLEOTIDE SEQUENCE [LARGE SCALE GENOMIC DNA]</scope>
    <source>
        <strain evidence="4">ATCC 51449 / 3B1</strain>
    </source>
</reference>
<dbReference type="HOGENOM" id="CLU_145975_0_0_7"/>
<sequence>MGYIIFILLLVFFVVVGVILTQNKDKIPRKTKIVLGLCLILIALLIGIYNILQEKESEEFSRLKSAFMHNKILTCAFQSRTLTISAEHFILSNGTMSFQGKSNTPYNGIIIPLQDCKINDIDDADKDSIQKATQDKNKDDTLADMPSAKP</sequence>
<evidence type="ECO:0000256" key="1">
    <source>
        <dbReference type="SAM" id="MobiDB-lite"/>
    </source>
</evidence>
<dbReference type="EMBL" id="AE017125">
    <property type="protein sequence ID" value="AAP76971.1"/>
    <property type="molecule type" value="Genomic_DNA"/>
</dbReference>
<evidence type="ECO:0000313" key="3">
    <source>
        <dbReference type="EMBL" id="AAP76971.1"/>
    </source>
</evidence>
<dbReference type="STRING" id="235279.HH_0374"/>